<feature type="region of interest" description="Disordered" evidence="1">
    <location>
        <begin position="35"/>
        <end position="130"/>
    </location>
</feature>
<keyword evidence="4" id="KW-1185">Reference proteome</keyword>
<dbReference type="Pfam" id="PF01764">
    <property type="entry name" value="Lipase_3"/>
    <property type="match status" value="1"/>
</dbReference>
<sequence length="718" mass="80172">MSVSAQSTDSEDFSVLPSRVKLRKECLVNDKMLVEADGVKIKPSAKSSRPTGTASLQRATPSSKIEKIPPPSVPERLPCPRSAPPMGDGYKTGSASEPESPVMTTVKTPGSTIPADRSSSSRDAQLLTKSNGVGTVSERISVFSKKDTYQFRKDNFTHKRDVSSTSKRENSSSTGSRDVVPILKKDSPAPRTDGCLSDGDAGSYTTGPIHSVYEKQDYGDFEEAEEETIGGRGGGGGGGSTSVAGERNGANVDSIVTQLDRPVSRVPPRLTSPVLQLKARMGRSTHTGLWSLIGELKDNRLETFIILLMGLAFSTVTKAFAIMGQIFRLLPLPQWLERIWERAEPRGPLMLLTNGINPDFSLPESIVRWFPDPSTETPINAQVIAMAAKLSFEELETVRQVVTDNWKMEWVRGYFFQRQGLQVFIFRCRDALVVIFRVADLLNPLEWMIEGHVSMYHFDPVWDVPAQTDRSSLGWMNRDVINRLMDLPREKKLSFLPPAAPQTLKELGQDLDAVWRTYERTPYDLVKKEVVEILRMDVRCRLFVGGHGIGAGCAAVFTGLLIADDSHQRLIKRIGGLYTFGQPRVGCGKFANFLERLNTRKDGMLRYLRFVNNNDVMARMPPATKGMYQHGGSVVHLVKGGDMMVLTEQPRLQMFKVLKDNLWTFVERLVEVPWFMGREGISQTLFRMIWCYVPAAFSDHFMSEYQATINELCEPICL</sequence>
<dbReference type="EMBL" id="BFEA01000024">
    <property type="protein sequence ID" value="GBG61988.1"/>
    <property type="molecule type" value="Genomic_DNA"/>
</dbReference>
<organism evidence="3 4">
    <name type="scientific">Chara braunii</name>
    <name type="common">Braun's stonewort</name>
    <dbReference type="NCBI Taxonomy" id="69332"/>
    <lineage>
        <taxon>Eukaryota</taxon>
        <taxon>Viridiplantae</taxon>
        <taxon>Streptophyta</taxon>
        <taxon>Charophyceae</taxon>
        <taxon>Charales</taxon>
        <taxon>Characeae</taxon>
        <taxon>Chara</taxon>
    </lineage>
</organism>
<dbReference type="InterPro" id="IPR044819">
    <property type="entry name" value="OBL-like"/>
</dbReference>
<evidence type="ECO:0000256" key="1">
    <source>
        <dbReference type="SAM" id="MobiDB-lite"/>
    </source>
</evidence>
<dbReference type="Proteomes" id="UP000265515">
    <property type="component" value="Unassembled WGS sequence"/>
</dbReference>
<feature type="compositionally biased region" description="Polar residues" evidence="1">
    <location>
        <begin position="93"/>
        <end position="130"/>
    </location>
</feature>
<dbReference type="GO" id="GO:0004806">
    <property type="term" value="F:triacylglycerol lipase activity"/>
    <property type="evidence" value="ECO:0007669"/>
    <property type="project" value="InterPro"/>
</dbReference>
<dbReference type="SUPFAM" id="SSF53474">
    <property type="entry name" value="alpha/beta-Hydrolases"/>
    <property type="match status" value="1"/>
</dbReference>
<name>A0A388JW35_CHABU</name>
<dbReference type="PANTHER" id="PTHR46086">
    <property type="entry name" value="ALPHA/BETA-HYDROLASES SUPERFAMILY PROTEIN"/>
    <property type="match status" value="1"/>
</dbReference>
<dbReference type="OrthoDB" id="438440at2759"/>
<dbReference type="Gene3D" id="3.40.50.1820">
    <property type="entry name" value="alpha/beta hydrolase"/>
    <property type="match status" value="1"/>
</dbReference>
<feature type="domain" description="Fungal lipase-type" evidence="2">
    <location>
        <begin position="518"/>
        <end position="623"/>
    </location>
</feature>
<gene>
    <name evidence="3" type="ORF">CBR_g26152</name>
</gene>
<reference evidence="3 4" key="1">
    <citation type="journal article" date="2018" name="Cell">
        <title>The Chara Genome: Secondary Complexity and Implications for Plant Terrestrialization.</title>
        <authorList>
            <person name="Nishiyama T."/>
            <person name="Sakayama H."/>
            <person name="Vries J.D."/>
            <person name="Buschmann H."/>
            <person name="Saint-Marcoux D."/>
            <person name="Ullrich K.K."/>
            <person name="Haas F.B."/>
            <person name="Vanderstraeten L."/>
            <person name="Becker D."/>
            <person name="Lang D."/>
            <person name="Vosolsobe S."/>
            <person name="Rombauts S."/>
            <person name="Wilhelmsson P.K.I."/>
            <person name="Janitza P."/>
            <person name="Kern R."/>
            <person name="Heyl A."/>
            <person name="Rumpler F."/>
            <person name="Villalobos L.I.A.C."/>
            <person name="Clay J.M."/>
            <person name="Skokan R."/>
            <person name="Toyoda A."/>
            <person name="Suzuki Y."/>
            <person name="Kagoshima H."/>
            <person name="Schijlen E."/>
            <person name="Tajeshwar N."/>
            <person name="Catarino B."/>
            <person name="Hetherington A.J."/>
            <person name="Saltykova A."/>
            <person name="Bonnot C."/>
            <person name="Breuninger H."/>
            <person name="Symeonidi A."/>
            <person name="Radhakrishnan G.V."/>
            <person name="Van Nieuwerburgh F."/>
            <person name="Deforce D."/>
            <person name="Chang C."/>
            <person name="Karol K.G."/>
            <person name="Hedrich R."/>
            <person name="Ulvskov P."/>
            <person name="Glockner G."/>
            <person name="Delwiche C.F."/>
            <person name="Petrasek J."/>
            <person name="Van de Peer Y."/>
            <person name="Friml J."/>
            <person name="Beilby M."/>
            <person name="Dolan L."/>
            <person name="Kohara Y."/>
            <person name="Sugano S."/>
            <person name="Fujiyama A."/>
            <person name="Delaux P.-M."/>
            <person name="Quint M."/>
            <person name="TheiBen G."/>
            <person name="Hagemann M."/>
            <person name="Harholt J."/>
            <person name="Dunand C."/>
            <person name="Zachgo S."/>
            <person name="Langdale J."/>
            <person name="Maumus F."/>
            <person name="Straeten D.V.D."/>
            <person name="Gould S.B."/>
            <person name="Rensing S.A."/>
        </authorList>
    </citation>
    <scope>NUCLEOTIDE SEQUENCE [LARGE SCALE GENOMIC DNA]</scope>
    <source>
        <strain evidence="3 4">S276</strain>
    </source>
</reference>
<comment type="caution">
    <text evidence="3">The sequence shown here is derived from an EMBL/GenBank/DDBJ whole genome shotgun (WGS) entry which is preliminary data.</text>
</comment>
<feature type="compositionally biased region" description="Gly residues" evidence="1">
    <location>
        <begin position="230"/>
        <end position="240"/>
    </location>
</feature>
<feature type="region of interest" description="Disordered" evidence="1">
    <location>
        <begin position="220"/>
        <end position="247"/>
    </location>
</feature>
<dbReference type="InterPro" id="IPR029058">
    <property type="entry name" value="AB_hydrolase_fold"/>
</dbReference>
<protein>
    <recommendedName>
        <fullName evidence="2">Fungal lipase-type domain-containing protein</fullName>
    </recommendedName>
</protein>
<feature type="region of interest" description="Disordered" evidence="1">
    <location>
        <begin position="159"/>
        <end position="208"/>
    </location>
</feature>
<dbReference type="Gramene" id="GBG61988">
    <property type="protein sequence ID" value="GBG61988"/>
    <property type="gene ID" value="CBR_g26152"/>
</dbReference>
<evidence type="ECO:0000313" key="3">
    <source>
        <dbReference type="EMBL" id="GBG61988.1"/>
    </source>
</evidence>
<accession>A0A388JW35</accession>
<dbReference type="InterPro" id="IPR002921">
    <property type="entry name" value="Fungal_lipase-type"/>
</dbReference>
<evidence type="ECO:0000313" key="4">
    <source>
        <dbReference type="Proteomes" id="UP000265515"/>
    </source>
</evidence>
<feature type="compositionally biased region" description="Polar residues" evidence="1">
    <location>
        <begin position="45"/>
        <end position="60"/>
    </location>
</feature>
<feature type="compositionally biased region" description="Basic and acidic residues" evidence="1">
    <location>
        <begin position="159"/>
        <end position="170"/>
    </location>
</feature>
<dbReference type="PANTHER" id="PTHR46086:SF3">
    <property type="entry name" value="TRIACYLGLYCEROL LIPASE OBL1"/>
    <property type="match status" value="1"/>
</dbReference>
<dbReference type="GO" id="GO:0006629">
    <property type="term" value="P:lipid metabolic process"/>
    <property type="evidence" value="ECO:0007669"/>
    <property type="project" value="InterPro"/>
</dbReference>
<proteinExistence type="predicted"/>
<evidence type="ECO:0000259" key="2">
    <source>
        <dbReference type="Pfam" id="PF01764"/>
    </source>
</evidence>
<dbReference type="AlphaFoldDB" id="A0A388JW35"/>
<dbReference type="STRING" id="69332.A0A388JW35"/>